<proteinExistence type="predicted"/>
<gene>
    <name evidence="1" type="ORF">IEO21_07137</name>
</gene>
<evidence type="ECO:0000313" key="2">
    <source>
        <dbReference type="Proteomes" id="UP000639403"/>
    </source>
</evidence>
<organism evidence="1 2">
    <name type="scientific">Rhodonia placenta</name>
    <dbReference type="NCBI Taxonomy" id="104341"/>
    <lineage>
        <taxon>Eukaryota</taxon>
        <taxon>Fungi</taxon>
        <taxon>Dikarya</taxon>
        <taxon>Basidiomycota</taxon>
        <taxon>Agaricomycotina</taxon>
        <taxon>Agaricomycetes</taxon>
        <taxon>Polyporales</taxon>
        <taxon>Adustoporiaceae</taxon>
        <taxon>Rhodonia</taxon>
    </lineage>
</organism>
<protein>
    <submittedName>
        <fullName evidence="1">Uncharacterized protein</fullName>
    </submittedName>
</protein>
<evidence type="ECO:0000313" key="1">
    <source>
        <dbReference type="EMBL" id="KAF9810055.1"/>
    </source>
</evidence>
<sequence>MSLLVQQTGMYRTRFKKVRAHKAMRLRGLNNAHGRYSRT</sequence>
<reference evidence="1" key="1">
    <citation type="submission" date="2020-11" db="EMBL/GenBank/DDBJ databases">
        <authorList>
            <person name="Koelle M."/>
            <person name="Horta M.A.C."/>
            <person name="Nowrousian M."/>
            <person name="Ohm R.A."/>
            <person name="Benz P."/>
            <person name="Pilgard A."/>
        </authorList>
    </citation>
    <scope>NUCLEOTIDE SEQUENCE</scope>
    <source>
        <strain evidence="1">FPRL280</strain>
    </source>
</reference>
<name>A0A8H7NZ45_9APHY</name>
<accession>A0A8H7NZ45</accession>
<dbReference type="EMBL" id="JADOXO010000188">
    <property type="protein sequence ID" value="KAF9810055.1"/>
    <property type="molecule type" value="Genomic_DNA"/>
</dbReference>
<dbReference type="AlphaFoldDB" id="A0A8H7NZ45"/>
<dbReference type="Proteomes" id="UP000639403">
    <property type="component" value="Unassembled WGS sequence"/>
</dbReference>
<comment type="caution">
    <text evidence="1">The sequence shown here is derived from an EMBL/GenBank/DDBJ whole genome shotgun (WGS) entry which is preliminary data.</text>
</comment>
<reference evidence="1" key="2">
    <citation type="journal article" name="Front. Microbiol.">
        <title>Degradative Capacity of Two Strains of Rhodonia placenta: From Phenotype to Genotype.</title>
        <authorList>
            <person name="Kolle M."/>
            <person name="Horta M.A.C."/>
            <person name="Nowrousian M."/>
            <person name="Ohm R.A."/>
            <person name="Benz J.P."/>
            <person name="Pilgard A."/>
        </authorList>
    </citation>
    <scope>NUCLEOTIDE SEQUENCE</scope>
    <source>
        <strain evidence="1">FPRL280</strain>
    </source>
</reference>